<protein>
    <submittedName>
        <fullName evidence="2">Uncharacterized protein</fullName>
    </submittedName>
</protein>
<keyword evidence="1" id="KW-0812">Transmembrane</keyword>
<dbReference type="Proteomes" id="UP000269097">
    <property type="component" value="Chromosome"/>
</dbReference>
<keyword evidence="3" id="KW-1185">Reference proteome</keyword>
<proteinExistence type="predicted"/>
<feature type="transmembrane region" description="Helical" evidence="1">
    <location>
        <begin position="47"/>
        <end position="69"/>
    </location>
</feature>
<evidence type="ECO:0000256" key="1">
    <source>
        <dbReference type="SAM" id="Phobius"/>
    </source>
</evidence>
<name>A0A3G3JWS3_9BACL</name>
<keyword evidence="1" id="KW-1133">Transmembrane helix</keyword>
<reference evidence="2 3" key="1">
    <citation type="submission" date="2018-10" db="EMBL/GenBank/DDBJ databases">
        <title>Genome Sequence of Cohnella sp.</title>
        <authorList>
            <person name="Srinivasan S."/>
            <person name="Kim M.K."/>
        </authorList>
    </citation>
    <scope>NUCLEOTIDE SEQUENCE [LARGE SCALE GENOMIC DNA]</scope>
    <source>
        <strain evidence="2 3">18JY8-7</strain>
    </source>
</reference>
<dbReference type="AlphaFoldDB" id="A0A3G3JWS3"/>
<dbReference type="KEGG" id="coh:EAV92_08935"/>
<dbReference type="EMBL" id="CP033433">
    <property type="protein sequence ID" value="AYQ72676.1"/>
    <property type="molecule type" value="Genomic_DNA"/>
</dbReference>
<gene>
    <name evidence="2" type="ORF">EAV92_08935</name>
</gene>
<evidence type="ECO:0000313" key="3">
    <source>
        <dbReference type="Proteomes" id="UP000269097"/>
    </source>
</evidence>
<evidence type="ECO:0000313" key="2">
    <source>
        <dbReference type="EMBL" id="AYQ72676.1"/>
    </source>
</evidence>
<dbReference type="RefSeq" id="WP_123040758.1">
    <property type="nucleotide sequence ID" value="NZ_CP033433.1"/>
</dbReference>
<organism evidence="2 3">
    <name type="scientific">Cohnella candidum</name>
    <dbReference type="NCBI Taxonomy" id="2674991"/>
    <lineage>
        <taxon>Bacteria</taxon>
        <taxon>Bacillati</taxon>
        <taxon>Bacillota</taxon>
        <taxon>Bacilli</taxon>
        <taxon>Bacillales</taxon>
        <taxon>Paenibacillaceae</taxon>
        <taxon>Cohnella</taxon>
    </lineage>
</organism>
<sequence length="378" mass="41328">MDLSDKELKEQLGRDPFARAGFDEELKKKIRERIDAERGGRRSPRRFAWRLPAAAFASFALILLGIWLWNGPLERGRQSEEAIASPVQASTPVPTALASPKATPYALLIGLRTDRKESGSFPTSRYRTVLVAPKGSDPDELGLMANTAGLYMPYGQNFWHIAAVESADGRQTLQATQATNRKSTKLDAAVAVPDYLLSERVLYAGNAYLAVESTVKDGQGAPAVNWWVKHINQINLKAKTAASEPHTALRDLFPNAEPSVAGVQQWSVSRNPGQWVAVSKTVDGLPSALPSQLVQHDVLTMSWEDIQAIEPGAQDAFTYGNVLGVVTGREIRVHAVREGKSVSPDTVSIPLGAGESVVMVQWAQDGYVQRWITYMRGL</sequence>
<keyword evidence="1" id="KW-0472">Membrane</keyword>
<accession>A0A3G3JWS3</accession>